<dbReference type="AlphaFoldDB" id="A0A7I7Q8U1"/>
<evidence type="ECO:0000256" key="1">
    <source>
        <dbReference type="SAM" id="MobiDB-lite"/>
    </source>
</evidence>
<gene>
    <name evidence="2" type="ORF">MSTO_29300</name>
</gene>
<reference evidence="2 3" key="1">
    <citation type="journal article" date="2019" name="Emerg. Microbes Infect.">
        <title>Comprehensive subspecies identification of 175 nontuberculous mycobacteria species based on 7547 genomic profiles.</title>
        <authorList>
            <person name="Matsumoto Y."/>
            <person name="Kinjo T."/>
            <person name="Motooka D."/>
            <person name="Nabeya D."/>
            <person name="Jung N."/>
            <person name="Uechi K."/>
            <person name="Horii T."/>
            <person name="Iida T."/>
            <person name="Fujita J."/>
            <person name="Nakamura S."/>
        </authorList>
    </citation>
    <scope>NUCLEOTIDE SEQUENCE [LARGE SCALE GENOMIC DNA]</scope>
    <source>
        <strain evidence="2 3">JCM 17783</strain>
    </source>
</reference>
<organism evidence="2 3">
    <name type="scientific">Mycobacterium stomatepiae</name>
    <dbReference type="NCBI Taxonomy" id="470076"/>
    <lineage>
        <taxon>Bacteria</taxon>
        <taxon>Bacillati</taxon>
        <taxon>Actinomycetota</taxon>
        <taxon>Actinomycetes</taxon>
        <taxon>Mycobacteriales</taxon>
        <taxon>Mycobacteriaceae</taxon>
        <taxon>Mycobacterium</taxon>
        <taxon>Mycobacterium simiae complex</taxon>
    </lineage>
</organism>
<feature type="region of interest" description="Disordered" evidence="1">
    <location>
        <begin position="60"/>
        <end position="101"/>
    </location>
</feature>
<sequence length="101" mass="11454">MRNPNTFRHTGGARGVNDIRNIVRSRTRGHRGRRLSRDRRVININDPQITASQTLEALSKDRCGDHRDRRGIGEHELDAGIRHTGIDRDIGRPDLSTPQSP</sequence>
<dbReference type="EMBL" id="AP022587">
    <property type="protein sequence ID" value="BBY22725.1"/>
    <property type="molecule type" value="Genomic_DNA"/>
</dbReference>
<protein>
    <submittedName>
        <fullName evidence="2">Uncharacterized protein</fullName>
    </submittedName>
</protein>
<dbReference type="Proteomes" id="UP000467130">
    <property type="component" value="Chromosome"/>
</dbReference>
<dbReference type="AntiFam" id="ANF00178">
    <property type="entry name" value="Shadow ORF (opposite dhbF)"/>
</dbReference>
<evidence type="ECO:0000313" key="2">
    <source>
        <dbReference type="EMBL" id="BBY22725.1"/>
    </source>
</evidence>
<name>A0A7I7Q8U1_9MYCO</name>
<dbReference type="KEGG" id="msto:MSTO_29300"/>
<keyword evidence="3" id="KW-1185">Reference proteome</keyword>
<evidence type="ECO:0000313" key="3">
    <source>
        <dbReference type="Proteomes" id="UP000467130"/>
    </source>
</evidence>
<accession>A0A7I7Q8U1</accession>
<feature type="compositionally biased region" description="Basic and acidic residues" evidence="1">
    <location>
        <begin position="60"/>
        <end position="92"/>
    </location>
</feature>
<proteinExistence type="predicted"/>